<evidence type="ECO:0000313" key="3">
    <source>
        <dbReference type="EMBL" id="CAL4089886.1"/>
    </source>
</evidence>
<feature type="non-terminal residue" evidence="3">
    <location>
        <position position="557"/>
    </location>
</feature>
<comment type="caution">
    <text evidence="3">The sequence shown here is derived from an EMBL/GenBank/DDBJ whole genome shotgun (WGS) entry which is preliminary data.</text>
</comment>
<feature type="region of interest" description="Disordered" evidence="2">
    <location>
        <begin position="190"/>
        <end position="232"/>
    </location>
</feature>
<proteinExistence type="predicted"/>
<feature type="compositionally biased region" description="Basic and acidic residues" evidence="2">
    <location>
        <begin position="216"/>
        <end position="231"/>
    </location>
</feature>
<accession>A0AAV2QNM0</accession>
<organism evidence="3 4">
    <name type="scientific">Meganyctiphanes norvegica</name>
    <name type="common">Northern krill</name>
    <name type="synonym">Thysanopoda norvegica</name>
    <dbReference type="NCBI Taxonomy" id="48144"/>
    <lineage>
        <taxon>Eukaryota</taxon>
        <taxon>Metazoa</taxon>
        <taxon>Ecdysozoa</taxon>
        <taxon>Arthropoda</taxon>
        <taxon>Crustacea</taxon>
        <taxon>Multicrustacea</taxon>
        <taxon>Malacostraca</taxon>
        <taxon>Eumalacostraca</taxon>
        <taxon>Eucarida</taxon>
        <taxon>Euphausiacea</taxon>
        <taxon>Euphausiidae</taxon>
        <taxon>Meganyctiphanes</taxon>
    </lineage>
</organism>
<evidence type="ECO:0000313" key="4">
    <source>
        <dbReference type="Proteomes" id="UP001497623"/>
    </source>
</evidence>
<evidence type="ECO:0000256" key="1">
    <source>
        <dbReference type="ARBA" id="ARBA00022786"/>
    </source>
</evidence>
<protein>
    <submittedName>
        <fullName evidence="3">Uncharacterized protein</fullName>
    </submittedName>
</protein>
<dbReference type="GO" id="GO:0005634">
    <property type="term" value="C:nucleus"/>
    <property type="evidence" value="ECO:0007669"/>
    <property type="project" value="TreeGrafter"/>
</dbReference>
<keyword evidence="4" id="KW-1185">Reference proteome</keyword>
<sequence>MTGSIEAISCKEPDITEDMEDSDEDDGSAGLPDFNKGQRTFLKCRSLRIGSYKVLMPTMKVMFVSEGIRITVPPITEADEKELVTIDIPIKKIVKILGHFGRCLPVFFVYVKPSMGSIVRNALNMNDQSGLYFDPSSLDESQKRITILPDKFNETSRSVFKDLFKYQVSGSSRFILDEIDQKEANEILVRSSPENLPAKPTATKKPQVKNKLALLRPKEKSPVQERGKPYDKPGIVIEPRLKLDNKPKSIKIPFDYVKPSLQVGSRIKLVDDQCSIKRTYHDKNPSHQVGTRIKLVNEVIGPAEAEPVTQKEPVITADIENSEKGEEQKGPTLAGGGLPGFFKKLAEGTLNSPKVSLKCRSIRIGSYKVLTPKEKIMIIPQGIRMIVPPITKGDENEMMTIDIPINKVVKVLAHFGRSLPVFFVYVQPSVAKTIQNSLKMTDQSGLYFDPCSLDESQKRITVLPDKFMESSRSVFKEIFKSESKSTHLPNYPGQIHEISMGVSTASSSTSSNSILDEIDQREANEILIRSSPEGGRNRAISAIIRSDRHVYTVLVNP</sequence>
<dbReference type="InterPro" id="IPR051947">
    <property type="entry name" value="Sentrin-specific_protease"/>
</dbReference>
<dbReference type="GO" id="GO:0070139">
    <property type="term" value="F:SUMO-specific endopeptidase activity"/>
    <property type="evidence" value="ECO:0007669"/>
    <property type="project" value="TreeGrafter"/>
</dbReference>
<dbReference type="PANTHER" id="PTHR46896:SF3">
    <property type="entry name" value="FI06413P-RELATED"/>
    <property type="match status" value="1"/>
</dbReference>
<evidence type="ECO:0000256" key="2">
    <source>
        <dbReference type="SAM" id="MobiDB-lite"/>
    </source>
</evidence>
<keyword evidence="1" id="KW-0833">Ubl conjugation pathway</keyword>
<dbReference type="AlphaFoldDB" id="A0AAV2QNM0"/>
<dbReference type="PANTHER" id="PTHR46896">
    <property type="entry name" value="SENTRIN-SPECIFIC PROTEASE"/>
    <property type="match status" value="1"/>
</dbReference>
<name>A0AAV2QNM0_MEGNR</name>
<gene>
    <name evidence="3" type="ORF">MNOR_LOCUS13916</name>
</gene>
<dbReference type="Proteomes" id="UP001497623">
    <property type="component" value="Unassembled WGS sequence"/>
</dbReference>
<dbReference type="EMBL" id="CAXKWB010008159">
    <property type="protein sequence ID" value="CAL4089886.1"/>
    <property type="molecule type" value="Genomic_DNA"/>
</dbReference>
<dbReference type="GO" id="GO:0005737">
    <property type="term" value="C:cytoplasm"/>
    <property type="evidence" value="ECO:0007669"/>
    <property type="project" value="TreeGrafter"/>
</dbReference>
<dbReference type="GO" id="GO:0016926">
    <property type="term" value="P:protein desumoylation"/>
    <property type="evidence" value="ECO:0007669"/>
    <property type="project" value="TreeGrafter"/>
</dbReference>
<reference evidence="3 4" key="1">
    <citation type="submission" date="2024-05" db="EMBL/GenBank/DDBJ databases">
        <authorList>
            <person name="Wallberg A."/>
        </authorList>
    </citation>
    <scope>NUCLEOTIDE SEQUENCE [LARGE SCALE GENOMIC DNA]</scope>
</reference>